<dbReference type="RefSeq" id="WP_033081653.1">
    <property type="nucleotide sequence ID" value="NZ_JQEC01000015.1"/>
</dbReference>
<dbReference type="CDD" id="cd01347">
    <property type="entry name" value="ligand_gated_channel"/>
    <property type="match status" value="1"/>
</dbReference>
<keyword evidence="6 8" id="KW-0472">Membrane</keyword>
<dbReference type="PROSITE" id="PS52016">
    <property type="entry name" value="TONB_DEPENDENT_REC_3"/>
    <property type="match status" value="1"/>
</dbReference>
<evidence type="ECO:0000256" key="7">
    <source>
        <dbReference type="ARBA" id="ARBA00023237"/>
    </source>
</evidence>
<evidence type="ECO:0000313" key="15">
    <source>
        <dbReference type="Proteomes" id="UP000029868"/>
    </source>
</evidence>
<dbReference type="InterPro" id="IPR037066">
    <property type="entry name" value="Plug_dom_sf"/>
</dbReference>
<keyword evidence="5 9" id="KW-0798">TonB box</keyword>
<evidence type="ECO:0000256" key="2">
    <source>
        <dbReference type="ARBA" id="ARBA00022448"/>
    </source>
</evidence>
<keyword evidence="4 8" id="KW-0812">Transmembrane</keyword>
<dbReference type="Proteomes" id="UP000029868">
    <property type="component" value="Unassembled WGS sequence"/>
</dbReference>
<dbReference type="SUPFAM" id="SSF56935">
    <property type="entry name" value="Porins"/>
    <property type="match status" value="1"/>
</dbReference>
<keyword evidence="2 8" id="KW-0813">Transport</keyword>
<dbReference type="EMBL" id="JQEC01000015">
    <property type="protein sequence ID" value="KGJ95205.1"/>
    <property type="molecule type" value="Genomic_DNA"/>
</dbReference>
<feature type="chain" id="PRO_5001957691" evidence="11">
    <location>
        <begin position="31"/>
        <end position="900"/>
    </location>
</feature>
<gene>
    <name evidence="14" type="ORF">GAB14E_1987</name>
</gene>
<evidence type="ECO:0000259" key="13">
    <source>
        <dbReference type="Pfam" id="PF07715"/>
    </source>
</evidence>
<evidence type="ECO:0000256" key="1">
    <source>
        <dbReference type="ARBA" id="ARBA00004571"/>
    </source>
</evidence>
<dbReference type="InterPro" id="IPR039426">
    <property type="entry name" value="TonB-dep_rcpt-like"/>
</dbReference>
<dbReference type="Gene3D" id="2.170.130.10">
    <property type="entry name" value="TonB-dependent receptor, plug domain"/>
    <property type="match status" value="1"/>
</dbReference>
<feature type="region of interest" description="Disordered" evidence="10">
    <location>
        <begin position="639"/>
        <end position="658"/>
    </location>
</feature>
<evidence type="ECO:0000256" key="3">
    <source>
        <dbReference type="ARBA" id="ARBA00022452"/>
    </source>
</evidence>
<keyword evidence="14" id="KW-0675">Receptor</keyword>
<protein>
    <submittedName>
        <fullName evidence="14">TonB-dependent receptor</fullName>
    </submittedName>
</protein>
<dbReference type="Pfam" id="PF07715">
    <property type="entry name" value="Plug"/>
    <property type="match status" value="1"/>
</dbReference>
<dbReference type="OrthoDB" id="9805434at2"/>
<evidence type="ECO:0000256" key="11">
    <source>
        <dbReference type="SAM" id="SignalP"/>
    </source>
</evidence>
<feature type="domain" description="TonB-dependent receptor-like beta-barrel" evidence="12">
    <location>
        <begin position="374"/>
        <end position="862"/>
    </location>
</feature>
<organism evidence="14 15">
    <name type="scientific">Colwellia psychrerythraea</name>
    <name type="common">Vibrio psychroerythus</name>
    <dbReference type="NCBI Taxonomy" id="28229"/>
    <lineage>
        <taxon>Bacteria</taxon>
        <taxon>Pseudomonadati</taxon>
        <taxon>Pseudomonadota</taxon>
        <taxon>Gammaproteobacteria</taxon>
        <taxon>Alteromonadales</taxon>
        <taxon>Colwelliaceae</taxon>
        <taxon>Colwellia</taxon>
    </lineage>
</organism>
<keyword evidence="7 8" id="KW-0998">Cell outer membrane</keyword>
<evidence type="ECO:0000256" key="5">
    <source>
        <dbReference type="ARBA" id="ARBA00023077"/>
    </source>
</evidence>
<feature type="signal peptide" evidence="11">
    <location>
        <begin position="1"/>
        <end position="30"/>
    </location>
</feature>
<reference evidence="14 15" key="1">
    <citation type="submission" date="2014-08" db="EMBL/GenBank/DDBJ databases">
        <title>Genomic and Phenotypic Diversity of Colwellia psychrerythraea strains from Disparate Marine Basins.</title>
        <authorList>
            <person name="Techtmann S.M."/>
            <person name="Stelling S.C."/>
            <person name="Utturkar S.M."/>
            <person name="Alshibli N."/>
            <person name="Harris A."/>
            <person name="Brown S.D."/>
            <person name="Hazen T.C."/>
        </authorList>
    </citation>
    <scope>NUCLEOTIDE SEQUENCE [LARGE SCALE GENOMIC DNA]</scope>
    <source>
        <strain evidence="14 15">GAB14E</strain>
    </source>
</reference>
<comment type="caution">
    <text evidence="14">The sequence shown here is derived from an EMBL/GenBank/DDBJ whole genome shotgun (WGS) entry which is preliminary data.</text>
</comment>
<evidence type="ECO:0000256" key="9">
    <source>
        <dbReference type="RuleBase" id="RU003357"/>
    </source>
</evidence>
<dbReference type="Pfam" id="PF00593">
    <property type="entry name" value="TonB_dep_Rec_b-barrel"/>
    <property type="match status" value="1"/>
</dbReference>
<dbReference type="Gene3D" id="2.40.170.20">
    <property type="entry name" value="TonB-dependent receptor, beta-barrel domain"/>
    <property type="match status" value="1"/>
</dbReference>
<dbReference type="GO" id="GO:0009279">
    <property type="term" value="C:cell outer membrane"/>
    <property type="evidence" value="ECO:0007669"/>
    <property type="project" value="UniProtKB-SubCell"/>
</dbReference>
<keyword evidence="3 8" id="KW-1134">Transmembrane beta strand</keyword>
<sequence length="900" mass="97687">MKKPPNFKLSALSIAMFSASLLLATPTVMAAEEVDSAQDVERIAVTGSRIARAELVGASPVTVIDRAQIDASGAIDIASLLQEIPAVNGASQSTNRAFSGGTATVALRGLSSTNTLVLVNGRRLSTVNPSGTVDLNNIPFGAIERVEVLQDGASAVYGSDAIAGVVNIIMKSDYDGFEMQIEQGQSAEGDADRTIVDMTFGASFDKGNFIVSANRTNKKTYIMSTRKVTADTNRTNYGGVDLSDPIPDHSAVVTHPDGGQLVIKPGSDRINGWNDLDDFDWGNPDHTQNYWDYMTAGVDTQRDSIWTSGNYELSDSITGYYEFNYTHAENQGKNQIQSPLDVWGEGVAVSANNPYNPFGEDVRVGRAMWEITPTGKRHAVNNVTNDRRYTLGLNGELGSWDWDVSYTSEKFDSTNLGIELSASRLAAAAGDEAACAARNDGCVSIDLFGRRGTVTAEMADYVSEEGVIINEGSMNTWMLNTSGAVFALPAGEVFMAFGAEMREEMASTNVSRIYEAGDTVFGGGAADTMPPEPREVKEVYAEAIVPVITDVFLIDALEFDFAIRYSDYSDFGDTTNPKVGMKWRPTADVLVRGSWSEGFRAPGLSQLYGGQTTGYNTGAQDPCRGDDWASFPGCAQQNPTELPGAWSRSGGEPTLQPETAESTTLGFVWTPEFLAGFSVTVDYFNIKKDNLIFQPSTNAVLEDVASAGGVYDPAQVERNPDGTIKVVRATLSNVGSQNIEGMDYSIGYTLPSTEMGDFKLFWGASQLKEYSTNGEDKVGLYYAESGTWTEWRHSMRASWALNDMSVSYNSNYTGSVTQEENSWAIPEGSEHLKELDGYIVHNIQAAYNIDTLDTKVSVGIENFTDQEPQVALADYRNGFDGFGSQNSIGRYYYLRVNMQF</sequence>
<proteinExistence type="inferred from homology"/>
<comment type="similarity">
    <text evidence="8 9">Belongs to the TonB-dependent receptor family.</text>
</comment>
<dbReference type="InterPro" id="IPR012910">
    <property type="entry name" value="Plug_dom"/>
</dbReference>
<evidence type="ECO:0000256" key="8">
    <source>
        <dbReference type="PROSITE-ProRule" id="PRU01360"/>
    </source>
</evidence>
<dbReference type="AlphaFoldDB" id="A0A099KYD9"/>
<evidence type="ECO:0000259" key="12">
    <source>
        <dbReference type="Pfam" id="PF00593"/>
    </source>
</evidence>
<accession>A0A099KYD9</accession>
<dbReference type="InterPro" id="IPR036942">
    <property type="entry name" value="Beta-barrel_TonB_sf"/>
</dbReference>
<evidence type="ECO:0000313" key="14">
    <source>
        <dbReference type="EMBL" id="KGJ95205.1"/>
    </source>
</evidence>
<evidence type="ECO:0000256" key="10">
    <source>
        <dbReference type="SAM" id="MobiDB-lite"/>
    </source>
</evidence>
<dbReference type="InterPro" id="IPR000531">
    <property type="entry name" value="Beta-barrel_TonB"/>
</dbReference>
<keyword evidence="11" id="KW-0732">Signal</keyword>
<evidence type="ECO:0000256" key="4">
    <source>
        <dbReference type="ARBA" id="ARBA00022692"/>
    </source>
</evidence>
<name>A0A099KYD9_COLPS</name>
<dbReference type="PATRIC" id="fig|28229.3.peg.1594"/>
<evidence type="ECO:0000256" key="6">
    <source>
        <dbReference type="ARBA" id="ARBA00023136"/>
    </source>
</evidence>
<feature type="domain" description="TonB-dependent receptor plug" evidence="13">
    <location>
        <begin position="59"/>
        <end position="165"/>
    </location>
</feature>
<comment type="subcellular location">
    <subcellularLocation>
        <location evidence="1 8">Cell outer membrane</location>
        <topology evidence="1 8">Multi-pass membrane protein</topology>
    </subcellularLocation>
</comment>
<dbReference type="PANTHER" id="PTHR47234">
    <property type="match status" value="1"/>
</dbReference>
<dbReference type="PANTHER" id="PTHR47234:SF2">
    <property type="entry name" value="TONB-DEPENDENT RECEPTOR"/>
    <property type="match status" value="1"/>
</dbReference>